<gene>
    <name evidence="2" type="ORF">OC846_002301</name>
</gene>
<dbReference type="AlphaFoldDB" id="A0AAN6GSC0"/>
<protein>
    <submittedName>
        <fullName evidence="2">Uncharacterized protein</fullName>
    </submittedName>
</protein>
<sequence length="412" mass="40373">MKFTLATALSLAGYAAAAATNGPYAVGAATSGFETGVLNSTILCNVSSTGLNLKNQVIGFGIAANLPNIVNVSQPFYVQAAARLIVPASINNLAYGFGARTYAGTATKVLVNAKGSTPSQVDAAAPSGIVIPSAPVNSGAVSVLNVPAIGSNIKVGTFKGTAANSQVVFSIGDLAATVNTYNSTGGATFLVANITCPAQTRPASLAYVAVGSGTTVTTITPATIASIPTIPVNSTAGVTGYTYSCTFTNVGTAPVQVSLGGAKASNAAVASGTTFSVTQGQGNIYSSAALVSLIQGKYPSANNFAITIASLAFNAINATPTTQNGIPSGGLNSGVLPVSSTAVAAIPSGAPTTTLPAVSFTASGASGTTASVSLGAASGTLFVYNGSTQLASVAFSCPALSPNVPIFPYDIL</sequence>
<proteinExistence type="predicted"/>
<evidence type="ECO:0000313" key="2">
    <source>
        <dbReference type="EMBL" id="KAK0554016.1"/>
    </source>
</evidence>
<comment type="caution">
    <text evidence="2">The sequence shown here is derived from an EMBL/GenBank/DDBJ whole genome shotgun (WGS) entry which is preliminary data.</text>
</comment>
<name>A0AAN6GSC0_9BASI</name>
<evidence type="ECO:0000256" key="1">
    <source>
        <dbReference type="SAM" id="SignalP"/>
    </source>
</evidence>
<reference evidence="2" key="1">
    <citation type="journal article" date="2023" name="PhytoFront">
        <title>Draft Genome Resources of Seven Strains of Tilletia horrida, Causal Agent of Kernel Smut of Rice.</title>
        <authorList>
            <person name="Khanal S."/>
            <person name="Antony Babu S."/>
            <person name="Zhou X.G."/>
        </authorList>
    </citation>
    <scope>NUCLEOTIDE SEQUENCE</scope>
    <source>
        <strain evidence="2">TX6</strain>
    </source>
</reference>
<keyword evidence="3" id="KW-1185">Reference proteome</keyword>
<evidence type="ECO:0000313" key="3">
    <source>
        <dbReference type="Proteomes" id="UP001176517"/>
    </source>
</evidence>
<dbReference type="Proteomes" id="UP001176517">
    <property type="component" value="Unassembled WGS sequence"/>
</dbReference>
<dbReference type="EMBL" id="JAPDMZ010000043">
    <property type="protein sequence ID" value="KAK0554016.1"/>
    <property type="molecule type" value="Genomic_DNA"/>
</dbReference>
<feature type="chain" id="PRO_5042994819" evidence="1">
    <location>
        <begin position="18"/>
        <end position="412"/>
    </location>
</feature>
<organism evidence="2 3">
    <name type="scientific">Tilletia horrida</name>
    <dbReference type="NCBI Taxonomy" id="155126"/>
    <lineage>
        <taxon>Eukaryota</taxon>
        <taxon>Fungi</taxon>
        <taxon>Dikarya</taxon>
        <taxon>Basidiomycota</taxon>
        <taxon>Ustilaginomycotina</taxon>
        <taxon>Exobasidiomycetes</taxon>
        <taxon>Tilletiales</taxon>
        <taxon>Tilletiaceae</taxon>
        <taxon>Tilletia</taxon>
    </lineage>
</organism>
<keyword evidence="1" id="KW-0732">Signal</keyword>
<accession>A0AAN6GSC0</accession>
<feature type="signal peptide" evidence="1">
    <location>
        <begin position="1"/>
        <end position="17"/>
    </location>
</feature>